<dbReference type="Proteomes" id="UP000289323">
    <property type="component" value="Unassembled WGS sequence"/>
</dbReference>
<evidence type="ECO:0000313" key="3">
    <source>
        <dbReference type="Proteomes" id="UP000289323"/>
    </source>
</evidence>
<name>A0A446BAC5_9PEZI</name>
<proteinExistence type="predicted"/>
<sequence length="547" mass="62147">MARETILSVLSRRNPTPRPRSIGPAPNTFNKEWLDFDDWAPWSEFTARKLRALYRDVVDAPWKDAYVEPRLSEFDTTYGDEDGFEHQILSRSTVPAVNAALLQAQKLCNHLPLLHLGRRGRCRYGEDGRIHPDWVLVSSNEFMSDQRFASIMPGDTKLSARWQPNLYLKNREQWKHPIRQVLTYSNEVWCRYGFLITDNELVVFQFAIEHVDPGIATFRNPRQSQQPQHQRVVSTVSDLSDSVQAMSISSRTQSYVETGKGYEYQNPRYRVIPWANHGEGDLTVKSALFYLCMMAGYGSRHVATAYPKLNTWWYLSDGTLRHNTTGFTKNRALSKDKLEDPNAEMAQQAGPAAAAEYPEVEEEGQDADLGYTYQEQPTPWGSGDPGPAYPRDLTYGSAGVDTEVSEAAQELDEDFEEEGEMSKAVQGNEDEEHEHEDEDDGSRAPGQAMGGIGKGKNRAQQSSTSVSDRVLPKLKVKAGTPIVKVRFTRHNGVVCFKTRSGKLAEMKEKDWEWMEYKGRQMLVRRGGKTVYIADDVKERIRLAIETF</sequence>
<dbReference type="AlphaFoldDB" id="A0A446BAC5"/>
<evidence type="ECO:0000256" key="1">
    <source>
        <dbReference type="SAM" id="MobiDB-lite"/>
    </source>
</evidence>
<gene>
    <name evidence="2" type="ORF">TT172_LOCUS1870</name>
</gene>
<accession>A0A446BAC5</accession>
<evidence type="ECO:0000313" key="2">
    <source>
        <dbReference type="EMBL" id="SPQ19451.1"/>
    </source>
</evidence>
<organism evidence="2 3">
    <name type="scientific">Thermothielavioides terrestris</name>
    <dbReference type="NCBI Taxonomy" id="2587410"/>
    <lineage>
        <taxon>Eukaryota</taxon>
        <taxon>Fungi</taxon>
        <taxon>Dikarya</taxon>
        <taxon>Ascomycota</taxon>
        <taxon>Pezizomycotina</taxon>
        <taxon>Sordariomycetes</taxon>
        <taxon>Sordariomycetidae</taxon>
        <taxon>Sordariales</taxon>
        <taxon>Chaetomiaceae</taxon>
        <taxon>Thermothielavioides</taxon>
    </lineage>
</organism>
<protein>
    <submittedName>
        <fullName evidence="2">5bdf6c21-6cd7-4600-8129-46a7732a942a</fullName>
    </submittedName>
</protein>
<reference evidence="2 3" key="1">
    <citation type="submission" date="2018-04" db="EMBL/GenBank/DDBJ databases">
        <authorList>
            <person name="Huttner S."/>
            <person name="Dainat J."/>
        </authorList>
    </citation>
    <scope>NUCLEOTIDE SEQUENCE [LARGE SCALE GENOMIC DNA]</scope>
</reference>
<feature type="compositionally biased region" description="Acidic residues" evidence="1">
    <location>
        <begin position="428"/>
        <end position="440"/>
    </location>
</feature>
<feature type="compositionally biased region" description="Polar residues" evidence="1">
    <location>
        <begin position="458"/>
        <end position="467"/>
    </location>
</feature>
<feature type="region of interest" description="Disordered" evidence="1">
    <location>
        <begin position="408"/>
        <end position="470"/>
    </location>
</feature>
<feature type="compositionally biased region" description="Acidic residues" evidence="1">
    <location>
        <begin position="409"/>
        <end position="419"/>
    </location>
</feature>
<feature type="region of interest" description="Disordered" evidence="1">
    <location>
        <begin position="333"/>
        <end position="396"/>
    </location>
</feature>
<feature type="region of interest" description="Disordered" evidence="1">
    <location>
        <begin position="1"/>
        <end position="25"/>
    </location>
</feature>
<dbReference type="EMBL" id="OUUZ01000001">
    <property type="protein sequence ID" value="SPQ19451.1"/>
    <property type="molecule type" value="Genomic_DNA"/>
</dbReference>
<feature type="compositionally biased region" description="Low complexity" evidence="1">
    <location>
        <begin position="343"/>
        <end position="357"/>
    </location>
</feature>